<name>A0A1M6CNQ8_9CLOT</name>
<reference evidence="1 2" key="1">
    <citation type="submission" date="2016-11" db="EMBL/GenBank/DDBJ databases">
        <authorList>
            <person name="Jaros S."/>
            <person name="Januszkiewicz K."/>
            <person name="Wedrychowicz H."/>
        </authorList>
    </citation>
    <scope>NUCLEOTIDE SEQUENCE [LARGE SCALE GENOMIC DNA]</scope>
    <source>
        <strain evidence="1 2">DSM 21758</strain>
    </source>
</reference>
<gene>
    <name evidence="1" type="ORF">SAMN02745163_00512</name>
</gene>
<organism evidence="1 2">
    <name type="scientific">Clostridium cavendishii DSM 21758</name>
    <dbReference type="NCBI Taxonomy" id="1121302"/>
    <lineage>
        <taxon>Bacteria</taxon>
        <taxon>Bacillati</taxon>
        <taxon>Bacillota</taxon>
        <taxon>Clostridia</taxon>
        <taxon>Eubacteriales</taxon>
        <taxon>Clostridiaceae</taxon>
        <taxon>Clostridium</taxon>
    </lineage>
</organism>
<evidence type="ECO:0000313" key="2">
    <source>
        <dbReference type="Proteomes" id="UP000184310"/>
    </source>
</evidence>
<dbReference type="RefSeq" id="WP_072984978.1">
    <property type="nucleotide sequence ID" value="NZ_FQZB01000004.1"/>
</dbReference>
<proteinExistence type="predicted"/>
<sequence>MERRKRGTLTRIKRRKLRKKKIRKITLILVLLILASSIFFLKQKVLTTKCKDLYYATEHYMTTGMFNSNKLLRVKTMKLVFADKDSAVVEAYGLSSAPPNAKITYKAYFKKDSNNSWALEKAIPLDNKNLSYKESEESN</sequence>
<evidence type="ECO:0000313" key="1">
    <source>
        <dbReference type="EMBL" id="SHI62610.1"/>
    </source>
</evidence>
<accession>A0A1M6CNQ8</accession>
<dbReference type="STRING" id="1121302.SAMN02745163_00512"/>
<keyword evidence="2" id="KW-1185">Reference proteome</keyword>
<dbReference type="EMBL" id="FQZB01000004">
    <property type="protein sequence ID" value="SHI62610.1"/>
    <property type="molecule type" value="Genomic_DNA"/>
</dbReference>
<dbReference type="AlphaFoldDB" id="A0A1M6CNQ8"/>
<dbReference type="Proteomes" id="UP000184310">
    <property type="component" value="Unassembled WGS sequence"/>
</dbReference>
<protein>
    <submittedName>
        <fullName evidence="1">Uncharacterized protein</fullName>
    </submittedName>
</protein>
<dbReference type="OrthoDB" id="1935761at2"/>